<dbReference type="EMBL" id="EQ973790">
    <property type="protein sequence ID" value="EEF47176.1"/>
    <property type="molecule type" value="Genomic_DNA"/>
</dbReference>
<organism evidence="1 2">
    <name type="scientific">Ricinus communis</name>
    <name type="common">Castor bean</name>
    <dbReference type="NCBI Taxonomy" id="3988"/>
    <lineage>
        <taxon>Eukaryota</taxon>
        <taxon>Viridiplantae</taxon>
        <taxon>Streptophyta</taxon>
        <taxon>Embryophyta</taxon>
        <taxon>Tracheophyta</taxon>
        <taxon>Spermatophyta</taxon>
        <taxon>Magnoliopsida</taxon>
        <taxon>eudicotyledons</taxon>
        <taxon>Gunneridae</taxon>
        <taxon>Pentapetalae</taxon>
        <taxon>rosids</taxon>
        <taxon>fabids</taxon>
        <taxon>Malpighiales</taxon>
        <taxon>Euphorbiaceae</taxon>
        <taxon>Acalyphoideae</taxon>
        <taxon>Acalypheae</taxon>
        <taxon>Ricinus</taxon>
    </lineage>
</organism>
<protein>
    <submittedName>
        <fullName evidence="1">Uncharacterized protein</fullName>
    </submittedName>
</protein>
<dbReference type="InParanoid" id="B9RN53"/>
<dbReference type="PANTHER" id="PTHR43939">
    <property type="entry name" value="COILED-COIL DOMAIN-CONTAINING PROTEIN 158"/>
    <property type="match status" value="1"/>
</dbReference>
<gene>
    <name evidence="1" type="ORF">RCOM_1343840</name>
</gene>
<proteinExistence type="predicted"/>
<dbReference type="STRING" id="3988.B9RN53"/>
<accession>B9RN53</accession>
<dbReference type="PANTHER" id="PTHR43939:SF50">
    <property type="entry name" value="NUCLEOPORIN"/>
    <property type="match status" value="1"/>
</dbReference>
<name>B9RN53_RICCO</name>
<reference evidence="2" key="1">
    <citation type="journal article" date="2010" name="Nat. Biotechnol.">
        <title>Draft genome sequence of the oilseed species Ricinus communis.</title>
        <authorList>
            <person name="Chan A.P."/>
            <person name="Crabtree J."/>
            <person name="Zhao Q."/>
            <person name="Lorenzi H."/>
            <person name="Orvis J."/>
            <person name="Puiu D."/>
            <person name="Melake-Berhan A."/>
            <person name="Jones K.M."/>
            <person name="Redman J."/>
            <person name="Chen G."/>
            <person name="Cahoon E.B."/>
            <person name="Gedil M."/>
            <person name="Stanke M."/>
            <person name="Haas B.J."/>
            <person name="Wortman J.R."/>
            <person name="Fraser-Liggett C.M."/>
            <person name="Ravel J."/>
            <person name="Rabinowicz P.D."/>
        </authorList>
    </citation>
    <scope>NUCLEOTIDE SEQUENCE [LARGE SCALE GENOMIC DNA]</scope>
    <source>
        <strain evidence="2">cv. Hale</strain>
    </source>
</reference>
<sequence>MSKQSLMERNQLVQRWEELLNKINMPTHLRPVEPEDTIEWLRGAFSEANHDNSSLLQNSEIKAFDDTIVDAKDLLMLDLQKIFHIFYQPPNALEKNPPTPDTEFSFPVINLKEVEDSALSHKEIVDVVGNALETWNFLSCQL</sequence>
<dbReference type="AlphaFoldDB" id="B9RN53"/>
<evidence type="ECO:0000313" key="1">
    <source>
        <dbReference type="EMBL" id="EEF47176.1"/>
    </source>
</evidence>
<dbReference type="Proteomes" id="UP000008311">
    <property type="component" value="Unassembled WGS sequence"/>
</dbReference>
<evidence type="ECO:0000313" key="2">
    <source>
        <dbReference type="Proteomes" id="UP000008311"/>
    </source>
</evidence>
<keyword evidence="2" id="KW-1185">Reference proteome</keyword>